<gene>
    <name evidence="1" type="ORF">J5U23_01975</name>
</gene>
<dbReference type="KEGG" id="sshi:J5U23_01975"/>
<protein>
    <submittedName>
        <fullName evidence="1">Uncharacterized protein</fullName>
    </submittedName>
</protein>
<dbReference type="EMBL" id="CP077717">
    <property type="protein sequence ID" value="QXJ29106.1"/>
    <property type="molecule type" value="Genomic_DNA"/>
</dbReference>
<sequence length="269" mass="31440">MKKPKILLSVIKSLLENNGHITSRELPKSKKVSTNQLYKAILILSKLGLIQIEGELNNNRFELHLVRDFQFLNLEQRVKVTFYKDRSKTKSFKFHTVALKNGVPYIEDNSYWSVDDKVKTKLKVYKPKREFGKISVEKIELGVQKAYIKLTLNPPARVGEKIIHGFKVIQSNYFTFTQKETIERYDDPEMMDGLSVMQPTLFSTLEVKFPEGYRFIDVKAERYDLVVIDGPQIPSPIPNHRLVIERNRIILKLFYPSFGYYFISWKAAQ</sequence>
<dbReference type="OrthoDB" id="36408at2157"/>
<dbReference type="GeneID" id="65563478"/>
<name>A0A8F5BPL8_SACSH</name>
<dbReference type="Proteomes" id="UP000694018">
    <property type="component" value="Chromosome"/>
</dbReference>
<evidence type="ECO:0000313" key="2">
    <source>
        <dbReference type="Proteomes" id="UP000694018"/>
    </source>
</evidence>
<dbReference type="RefSeq" id="WP_218257976.1">
    <property type="nucleotide sequence ID" value="NZ_CP077717.1"/>
</dbReference>
<organism evidence="1 2">
    <name type="scientific">Saccharolobus shibatae (strain ATCC 51178 / DSM 5389 / JCM 8931 / NBRC 15437 / B12)</name>
    <name type="common">Sulfolobus shibatae</name>
    <dbReference type="NCBI Taxonomy" id="523848"/>
    <lineage>
        <taxon>Archaea</taxon>
        <taxon>Thermoproteota</taxon>
        <taxon>Thermoprotei</taxon>
        <taxon>Sulfolobales</taxon>
        <taxon>Sulfolobaceae</taxon>
        <taxon>Saccharolobus</taxon>
    </lineage>
</organism>
<accession>A0A8F5BPL8</accession>
<reference evidence="1" key="1">
    <citation type="journal article" date="2021" name="Environ. Microbiol.">
        <title>New insights into the diversity and evolution of the archaeal mobilome from three complete genomes of Saccharolobus shibatae.</title>
        <authorList>
            <person name="Medvedeva S."/>
            <person name="Brandt D."/>
            <person name="Cvirkaite-Krupovic V."/>
            <person name="Liu Y."/>
            <person name="Severinov K."/>
            <person name="Ishino S."/>
            <person name="Ishino Y."/>
            <person name="Prangishvili D."/>
            <person name="Kalinowski J."/>
            <person name="Krupovic M."/>
        </authorList>
    </citation>
    <scope>NUCLEOTIDE SEQUENCE</scope>
    <source>
        <strain evidence="1">B12</strain>
    </source>
</reference>
<evidence type="ECO:0000313" key="1">
    <source>
        <dbReference type="EMBL" id="QXJ29106.1"/>
    </source>
</evidence>
<proteinExistence type="predicted"/>
<dbReference type="AlphaFoldDB" id="A0A8F5BPL8"/>